<feature type="domain" description="Proteasome component Ecm29 N-terminal" evidence="6">
    <location>
        <begin position="10"/>
        <end position="548"/>
    </location>
</feature>
<dbReference type="Proteomes" id="UP001445335">
    <property type="component" value="Unassembled WGS sequence"/>
</dbReference>
<protein>
    <submittedName>
        <fullName evidence="8">Uncharacterized protein</fullName>
    </submittedName>
</protein>
<feature type="region of interest" description="Disordered" evidence="5">
    <location>
        <begin position="225"/>
        <end position="254"/>
    </location>
</feature>
<dbReference type="EMBL" id="JALJOU010000031">
    <property type="protein sequence ID" value="KAK9834910.1"/>
    <property type="molecule type" value="Genomic_DNA"/>
</dbReference>
<dbReference type="InterPro" id="IPR024372">
    <property type="entry name" value="Ecm29_N"/>
</dbReference>
<reference evidence="8 9" key="1">
    <citation type="journal article" date="2024" name="Nat. Commun.">
        <title>Phylogenomics reveals the evolutionary origins of lichenization in chlorophyte algae.</title>
        <authorList>
            <person name="Puginier C."/>
            <person name="Libourel C."/>
            <person name="Otte J."/>
            <person name="Skaloud P."/>
            <person name="Haon M."/>
            <person name="Grisel S."/>
            <person name="Petersen M."/>
            <person name="Berrin J.G."/>
            <person name="Delaux P.M."/>
            <person name="Dal Grande F."/>
            <person name="Keller J."/>
        </authorList>
    </citation>
    <scope>NUCLEOTIDE SEQUENCE [LARGE SCALE GENOMIC DNA]</scope>
    <source>
        <strain evidence="8 9">SAG 245.80</strain>
    </source>
</reference>
<evidence type="ECO:0000256" key="1">
    <source>
        <dbReference type="ARBA" id="ARBA00004496"/>
    </source>
</evidence>
<dbReference type="Gene3D" id="3.30.530.20">
    <property type="match status" value="1"/>
</dbReference>
<feature type="region of interest" description="Disordered" evidence="5">
    <location>
        <begin position="909"/>
        <end position="970"/>
    </location>
</feature>
<evidence type="ECO:0000313" key="8">
    <source>
        <dbReference type="EMBL" id="KAK9834910.1"/>
    </source>
</evidence>
<dbReference type="GO" id="GO:0005737">
    <property type="term" value="C:cytoplasm"/>
    <property type="evidence" value="ECO:0007669"/>
    <property type="project" value="UniProtKB-SubCell"/>
</dbReference>
<comment type="subcellular location">
    <subcellularLocation>
        <location evidence="1">Cytoplasm</location>
    </subcellularLocation>
</comment>
<evidence type="ECO:0000256" key="2">
    <source>
        <dbReference type="ARBA" id="ARBA00022490"/>
    </source>
</evidence>
<comment type="caution">
    <text evidence="8">The sequence shown here is derived from an EMBL/GenBank/DDBJ whole genome shotgun (WGS) entry which is preliminary data.</text>
</comment>
<keyword evidence="2" id="KW-0963">Cytoplasm</keyword>
<dbReference type="Pfam" id="PF24492">
    <property type="entry name" value="HEAT_ECM29"/>
    <property type="match status" value="1"/>
</dbReference>
<keyword evidence="4" id="KW-0647">Proteasome</keyword>
<dbReference type="InterPro" id="IPR023393">
    <property type="entry name" value="START-like_dom_sf"/>
</dbReference>
<name>A0AAW1RMZ1_9CHLO</name>
<feature type="compositionally biased region" description="Low complexity" evidence="5">
    <location>
        <begin position="926"/>
        <end position="937"/>
    </location>
</feature>
<evidence type="ECO:0000259" key="6">
    <source>
        <dbReference type="Pfam" id="PF13001"/>
    </source>
</evidence>
<gene>
    <name evidence="8" type="ORF">WJX81_007994</name>
</gene>
<evidence type="ECO:0000256" key="3">
    <source>
        <dbReference type="ARBA" id="ARBA00022737"/>
    </source>
</evidence>
<dbReference type="InterPro" id="IPR055443">
    <property type="entry name" value="HEAT_ECM29"/>
</dbReference>
<dbReference type="GO" id="GO:0043248">
    <property type="term" value="P:proteasome assembly"/>
    <property type="evidence" value="ECO:0007669"/>
    <property type="project" value="InterPro"/>
</dbReference>
<dbReference type="PANTHER" id="PTHR23346:SF19">
    <property type="entry name" value="PROTEASOME ADAPTER AND SCAFFOLD PROTEIN ECM29"/>
    <property type="match status" value="1"/>
</dbReference>
<dbReference type="PANTHER" id="PTHR23346">
    <property type="entry name" value="TRANSLATIONAL ACTIVATOR GCN1-RELATED"/>
    <property type="match status" value="1"/>
</dbReference>
<organism evidence="8 9">
    <name type="scientific">Elliptochloris bilobata</name>
    <dbReference type="NCBI Taxonomy" id="381761"/>
    <lineage>
        <taxon>Eukaryota</taxon>
        <taxon>Viridiplantae</taxon>
        <taxon>Chlorophyta</taxon>
        <taxon>core chlorophytes</taxon>
        <taxon>Trebouxiophyceae</taxon>
        <taxon>Trebouxiophyceae incertae sedis</taxon>
        <taxon>Elliptochloris clade</taxon>
        <taxon>Elliptochloris</taxon>
    </lineage>
</organism>
<evidence type="ECO:0000313" key="9">
    <source>
        <dbReference type="Proteomes" id="UP001445335"/>
    </source>
</evidence>
<dbReference type="Pfam" id="PF13001">
    <property type="entry name" value="ECM29_N"/>
    <property type="match status" value="1"/>
</dbReference>
<dbReference type="SUPFAM" id="SSF48371">
    <property type="entry name" value="ARM repeat"/>
    <property type="match status" value="2"/>
</dbReference>
<feature type="region of interest" description="Disordered" evidence="5">
    <location>
        <begin position="192"/>
        <end position="213"/>
    </location>
</feature>
<dbReference type="GO" id="GO:0000502">
    <property type="term" value="C:proteasome complex"/>
    <property type="evidence" value="ECO:0007669"/>
    <property type="project" value="UniProtKB-KW"/>
</dbReference>
<dbReference type="InterPro" id="IPR011989">
    <property type="entry name" value="ARM-like"/>
</dbReference>
<evidence type="ECO:0000256" key="5">
    <source>
        <dbReference type="SAM" id="MobiDB-lite"/>
    </source>
</evidence>
<dbReference type="SUPFAM" id="SSF55961">
    <property type="entry name" value="Bet v1-like"/>
    <property type="match status" value="1"/>
</dbReference>
<keyword evidence="3" id="KW-0677">Repeat</keyword>
<dbReference type="GO" id="GO:0005634">
    <property type="term" value="C:nucleus"/>
    <property type="evidence" value="ECO:0007669"/>
    <property type="project" value="TreeGrafter"/>
</dbReference>
<dbReference type="InterPro" id="IPR016024">
    <property type="entry name" value="ARM-type_fold"/>
</dbReference>
<evidence type="ECO:0000256" key="4">
    <source>
        <dbReference type="ARBA" id="ARBA00022942"/>
    </source>
</evidence>
<dbReference type="GO" id="GO:0060090">
    <property type="term" value="F:molecular adaptor activity"/>
    <property type="evidence" value="ECO:0007669"/>
    <property type="project" value="InterPro"/>
</dbReference>
<evidence type="ECO:0000259" key="7">
    <source>
        <dbReference type="Pfam" id="PF24492"/>
    </source>
</evidence>
<sequence>MAASDEVAALDRVLTRLALTEEDSLEKILGKLLPVVIGQLKTPHQATRSKVLEILSHVNKRVRGHAAIKMPLDALLALYADPGSAPLVRNFALVYLEMAFERAPGEARLAVVPRLLEGVAARTPQHREMLLRLALAGLQAYAVMPSSHHLGSEADFAARHAFLAAATDRAAFLGFALKVLLYQPPSSLLRAPAAAAPDGPPRTPRAHNGPAVRRGLPALGAAAVEQAAPEGAPPTPPGLAPADLTRVEGKTPPSGAELEARKLGVLNFTAAAGLAPADALPLYLAGAADPREAVSRRAEELLRKRCSTDGNRPAVDLEDAALVERLFALFHGTLKGAPGVLPAERATPAGPALQARLMGMFTRSVAAANAFPAVLQAVLAGVYGAGASLRLKAGGMELAVWVMKHASDERLLPASPEILAALLHLLGDETARGSDAAAAGLRGFTYQAVGQLAARMPALLAANPPVAAHFFAALSTEPPGVRAALQEALGSLAGAYAGCKGAAATSMEALVLESIGSGEEAVRLAAAQWAARLFPFGHVPARYVCVLAAGDDKLGVREAGAAGLLPLKPGDKPNAVQSSAYPAAEDMVAFLRTRLPRLASPADPAKPLALPPRAFVTLVAFLRRCLGEARSGRKAECAEGGGDVDMLADVPAKLPTEYLGLLEHALVRDGTSELAVAALEALLEEAGAAPAAFAAHYRPRVAWLQGFLAHADPAARELAAQLLGIAAADMDATGAQALLCEMCSVFAAAPAGKAGAAAADDAQPKLLRPKARFEEVDGALAAVGYVLAQCVTGQPAVPRDSLAAAAGALWKGLEPATRLGAVAGMARLMANKEPKVAARAATAAGLLCLGDGDAAVLAAAADALFGTVSSRAEPVYFAAGEALCCVFGGVDIRPEAILHRRFHSLSAELESSSEDPAAHRHPDPTSDPASAAAPAPSHGAFTPMAIDGADPAHGSEASPGEGQGAAAAGFKRDEQQRRILDHILDTVIYNSRAEVRAAGCVWLVALASYTGRQRALLGRLGEVQEAFSALLGDASETAQEMASRGLSMVYRLGDKSAQEQLLASLMGTLQGGPRKRRAVKLTGESRVFEDGALGEAPGGGSLATYRELCALATDMGQPDLLYRFMDLANHAAAATSSRGAAFGFASISRLAGKQLEPYVAQLIPKLYRYQYDPNARVRDAMTHIWRALVPEPRKALEAHFDAVAAELLREMGGRLWRSREAACAALADLLQGRRWAEVRPHLANMWGMVLRCADDIKESVRVSAAGALRALRGLTLRLCDPAATPPADANDAVALALPLLLEKGVTSQVAEVQGLALTTLAKIVAAAGAERIRPHLPELVPALLEALSGLEDSRLNYVEQHSERLGLDAGRLESLRVSASRASPMGDTLDACGRFTDAAALGALAPRLAQLIKRGVGVNTRVGAARFVAALAARLGSDARPHTGVLIKALVGAAVGERSGAVRRSYAVAVAALARQAPEARVAKLVAAAVTLYTEPGDRDARQVGGLLLRELARGAPEAFAGQAAAALPTAFLAARDEDADVAAAWADVWEEGTASGAGAARLYAGDIVPLILRDLGAQQWGRKKAAALAVTALAKSGAEALPPHAPVLASALLAELPGRLAAALAALEAALVGLRGDHLAAVAPPLLEAVSRSTLGAAGSAPDVQAGDGKEGDGEGVSPAPLPETMRCLAAAWQRASSATASAHGAALADALALALHPAHAWAARLVPGVLVAMEETRVSQVRAASLEALAALLTASSGALPGATVPPYCWSSCSGVWPRCNEASSEACHTERSAEVPFWKVGYTAREGVQATCVWPSGQRFNHDSDEETEESWNDKDTKVLVTQPKGFMCHVSLRGKVDLPPDKVFDILVDGDNHKVFKAIKAVAFRKVLRDDGAGRLEAEVEQVGQWKFMLFSGSFSTRLYVSQDKRRGTIDFKLARPGLMKNFEGKWRVQPFTQATPNEVSGRQPAPARPSWLPAAFDNLHLPGKRESASASLVTLEQSILPGFIPPKPLDRLIKGIAAKQIRRIMEDLRGEVANIKAGRPTLQLMAPAADGADEEERHERGLAKRLQLRPL</sequence>
<feature type="domain" description="Proteasome adapter and scaffold protein ECM29 HEAT-repeat" evidence="7">
    <location>
        <begin position="1332"/>
        <end position="1493"/>
    </location>
</feature>
<proteinExistence type="predicted"/>
<dbReference type="Gene3D" id="1.25.10.10">
    <property type="entry name" value="Leucine-rich Repeat Variant"/>
    <property type="match status" value="3"/>
</dbReference>
<keyword evidence="9" id="KW-1185">Reference proteome</keyword>
<dbReference type="GO" id="GO:0036503">
    <property type="term" value="P:ERAD pathway"/>
    <property type="evidence" value="ECO:0007669"/>
    <property type="project" value="TreeGrafter"/>
</dbReference>
<feature type="region of interest" description="Disordered" evidence="5">
    <location>
        <begin position="1659"/>
        <end position="1682"/>
    </location>
</feature>
<accession>A0AAW1RMZ1</accession>